<dbReference type="EMBL" id="ML179180">
    <property type="protein sequence ID" value="THU96296.1"/>
    <property type="molecule type" value="Genomic_DNA"/>
</dbReference>
<protein>
    <recommendedName>
        <fullName evidence="2">DUF6533 domain-containing protein</fullName>
    </recommendedName>
</protein>
<feature type="transmembrane region" description="Helical" evidence="1">
    <location>
        <begin position="129"/>
        <end position="146"/>
    </location>
</feature>
<feature type="transmembrane region" description="Helical" evidence="1">
    <location>
        <begin position="33"/>
        <end position="57"/>
    </location>
</feature>
<keyword evidence="1" id="KW-0472">Membrane</keyword>
<evidence type="ECO:0000313" key="3">
    <source>
        <dbReference type="EMBL" id="THU96296.1"/>
    </source>
</evidence>
<dbReference type="AlphaFoldDB" id="A0A4S8M2G5"/>
<dbReference type="Pfam" id="PF20151">
    <property type="entry name" value="DUF6533"/>
    <property type="match status" value="1"/>
</dbReference>
<name>A0A4S8M2G5_DENBC</name>
<organism evidence="3 4">
    <name type="scientific">Dendrothele bispora (strain CBS 962.96)</name>
    <dbReference type="NCBI Taxonomy" id="1314807"/>
    <lineage>
        <taxon>Eukaryota</taxon>
        <taxon>Fungi</taxon>
        <taxon>Dikarya</taxon>
        <taxon>Basidiomycota</taxon>
        <taxon>Agaricomycotina</taxon>
        <taxon>Agaricomycetes</taxon>
        <taxon>Agaricomycetidae</taxon>
        <taxon>Agaricales</taxon>
        <taxon>Agaricales incertae sedis</taxon>
        <taxon>Dendrothele</taxon>
    </lineage>
</organism>
<keyword evidence="4" id="KW-1185">Reference proteome</keyword>
<dbReference type="Proteomes" id="UP000297245">
    <property type="component" value="Unassembled WGS sequence"/>
</dbReference>
<feature type="domain" description="DUF6533" evidence="2">
    <location>
        <begin position="1"/>
        <end position="37"/>
    </location>
</feature>
<dbReference type="InterPro" id="IPR045340">
    <property type="entry name" value="DUF6533"/>
</dbReference>
<evidence type="ECO:0000256" key="1">
    <source>
        <dbReference type="SAM" id="Phobius"/>
    </source>
</evidence>
<evidence type="ECO:0000313" key="4">
    <source>
        <dbReference type="Proteomes" id="UP000297245"/>
    </source>
</evidence>
<keyword evidence="1" id="KW-1133">Transmembrane helix</keyword>
<evidence type="ECO:0000259" key="2">
    <source>
        <dbReference type="Pfam" id="PF20151"/>
    </source>
</evidence>
<keyword evidence="1" id="KW-0812">Transmembrane</keyword>
<gene>
    <name evidence="3" type="ORF">K435DRAFT_664758</name>
</gene>
<feature type="transmembrane region" description="Helical" evidence="1">
    <location>
        <begin position="93"/>
        <end position="117"/>
    </location>
</feature>
<proteinExistence type="predicted"/>
<accession>A0A4S8M2G5</accession>
<dbReference type="OrthoDB" id="2958007at2759"/>
<reference evidence="3 4" key="1">
    <citation type="journal article" date="2019" name="Nat. Ecol. Evol.">
        <title>Megaphylogeny resolves global patterns of mushroom evolution.</title>
        <authorList>
            <person name="Varga T."/>
            <person name="Krizsan K."/>
            <person name="Foldi C."/>
            <person name="Dima B."/>
            <person name="Sanchez-Garcia M."/>
            <person name="Sanchez-Ramirez S."/>
            <person name="Szollosi G.J."/>
            <person name="Szarkandi J.G."/>
            <person name="Papp V."/>
            <person name="Albert L."/>
            <person name="Andreopoulos W."/>
            <person name="Angelini C."/>
            <person name="Antonin V."/>
            <person name="Barry K.W."/>
            <person name="Bougher N.L."/>
            <person name="Buchanan P."/>
            <person name="Buyck B."/>
            <person name="Bense V."/>
            <person name="Catcheside P."/>
            <person name="Chovatia M."/>
            <person name="Cooper J."/>
            <person name="Damon W."/>
            <person name="Desjardin D."/>
            <person name="Finy P."/>
            <person name="Geml J."/>
            <person name="Haridas S."/>
            <person name="Hughes K."/>
            <person name="Justo A."/>
            <person name="Karasinski D."/>
            <person name="Kautmanova I."/>
            <person name="Kiss B."/>
            <person name="Kocsube S."/>
            <person name="Kotiranta H."/>
            <person name="LaButti K.M."/>
            <person name="Lechner B.E."/>
            <person name="Liimatainen K."/>
            <person name="Lipzen A."/>
            <person name="Lukacs Z."/>
            <person name="Mihaltcheva S."/>
            <person name="Morgado L.N."/>
            <person name="Niskanen T."/>
            <person name="Noordeloos M.E."/>
            <person name="Ohm R.A."/>
            <person name="Ortiz-Santana B."/>
            <person name="Ovrebo C."/>
            <person name="Racz N."/>
            <person name="Riley R."/>
            <person name="Savchenko A."/>
            <person name="Shiryaev A."/>
            <person name="Soop K."/>
            <person name="Spirin V."/>
            <person name="Szebenyi C."/>
            <person name="Tomsovsky M."/>
            <person name="Tulloss R.E."/>
            <person name="Uehling J."/>
            <person name="Grigoriev I.V."/>
            <person name="Vagvolgyi C."/>
            <person name="Papp T."/>
            <person name="Martin F.M."/>
            <person name="Miettinen O."/>
            <person name="Hibbett D.S."/>
            <person name="Nagy L.G."/>
        </authorList>
    </citation>
    <scope>NUCLEOTIDE SEQUENCE [LARGE SCALE GENOMIC DNA]</scope>
    <source>
        <strain evidence="3 4">CBS 962.96</strain>
    </source>
</reference>
<sequence length="162" mass="19313">MLYDYFLTIGREVELVWFSDWNAVKVLYLIQRYFAFVDVIILTFYRSVFSSVIVYFMWTDLGWQIVAYIDPILSIRTWAIWKDYRLVKFVIPVYFTISWIFATMFAFFFADSIGLIYAPSPGLNGCWAISGNIYFLLGSWFLFLTFESGRRFFKNGLRNENK</sequence>